<protein>
    <submittedName>
        <fullName evidence="1">Uncharacterized protein</fullName>
    </submittedName>
</protein>
<dbReference type="EMBL" id="PQIB02000009">
    <property type="protein sequence ID" value="RLN00383.1"/>
    <property type="molecule type" value="Genomic_DNA"/>
</dbReference>
<organism evidence="1 2">
    <name type="scientific">Panicum miliaceum</name>
    <name type="common">Proso millet</name>
    <name type="synonym">Broomcorn millet</name>
    <dbReference type="NCBI Taxonomy" id="4540"/>
    <lineage>
        <taxon>Eukaryota</taxon>
        <taxon>Viridiplantae</taxon>
        <taxon>Streptophyta</taxon>
        <taxon>Embryophyta</taxon>
        <taxon>Tracheophyta</taxon>
        <taxon>Spermatophyta</taxon>
        <taxon>Magnoliopsida</taxon>
        <taxon>Liliopsida</taxon>
        <taxon>Poales</taxon>
        <taxon>Poaceae</taxon>
        <taxon>PACMAD clade</taxon>
        <taxon>Panicoideae</taxon>
        <taxon>Panicodae</taxon>
        <taxon>Paniceae</taxon>
        <taxon>Panicinae</taxon>
        <taxon>Panicum</taxon>
        <taxon>Panicum sect. Panicum</taxon>
    </lineage>
</organism>
<dbReference type="Proteomes" id="UP000275267">
    <property type="component" value="Unassembled WGS sequence"/>
</dbReference>
<accession>A0A3L6RCK5</accession>
<evidence type="ECO:0000313" key="2">
    <source>
        <dbReference type="Proteomes" id="UP000275267"/>
    </source>
</evidence>
<gene>
    <name evidence="1" type="ORF">C2845_PM06G27570</name>
</gene>
<evidence type="ECO:0000313" key="1">
    <source>
        <dbReference type="EMBL" id="RLN00383.1"/>
    </source>
</evidence>
<sequence>MRGTAPAGHHHQGTTNLLLACYQPPIRSRSWRGTGPIESSERDAWSSRALYYEITDPLRAPATDMCLAAWPPAGIKAIISATSSKSMQHESTVSATCTTTFSFKGTYHESTITCFISKAAGFSSITSS</sequence>
<name>A0A3L6RCK5_PANMI</name>
<comment type="caution">
    <text evidence="1">The sequence shown here is derived from an EMBL/GenBank/DDBJ whole genome shotgun (WGS) entry which is preliminary data.</text>
</comment>
<keyword evidence="2" id="KW-1185">Reference proteome</keyword>
<reference evidence="2" key="1">
    <citation type="journal article" date="2019" name="Nat. Commun.">
        <title>The genome of broomcorn millet.</title>
        <authorList>
            <person name="Zou C."/>
            <person name="Miki D."/>
            <person name="Li D."/>
            <person name="Tang Q."/>
            <person name="Xiao L."/>
            <person name="Rajput S."/>
            <person name="Deng P."/>
            <person name="Jia W."/>
            <person name="Huang R."/>
            <person name="Zhang M."/>
            <person name="Sun Y."/>
            <person name="Hu J."/>
            <person name="Fu X."/>
            <person name="Schnable P.S."/>
            <person name="Li F."/>
            <person name="Zhang H."/>
            <person name="Feng B."/>
            <person name="Zhu X."/>
            <person name="Liu R."/>
            <person name="Schnable J.C."/>
            <person name="Zhu J.-K."/>
            <person name="Zhang H."/>
        </authorList>
    </citation>
    <scope>NUCLEOTIDE SEQUENCE [LARGE SCALE GENOMIC DNA]</scope>
</reference>
<dbReference type="PROSITE" id="PS51257">
    <property type="entry name" value="PROKAR_LIPOPROTEIN"/>
    <property type="match status" value="1"/>
</dbReference>
<proteinExistence type="predicted"/>
<dbReference type="AlphaFoldDB" id="A0A3L6RCK5"/>